<dbReference type="Pfam" id="PF09517">
    <property type="entry name" value="RE_Eco29kI"/>
    <property type="match status" value="1"/>
</dbReference>
<organism evidence="1 2">
    <name type="scientific">Aeromonas veronii</name>
    <dbReference type="NCBI Taxonomy" id="654"/>
    <lineage>
        <taxon>Bacteria</taxon>
        <taxon>Pseudomonadati</taxon>
        <taxon>Pseudomonadota</taxon>
        <taxon>Gammaproteobacteria</taxon>
        <taxon>Aeromonadales</taxon>
        <taxon>Aeromonadaceae</taxon>
        <taxon>Aeromonas</taxon>
    </lineage>
</organism>
<keyword evidence="1" id="KW-0378">Hydrolase</keyword>
<evidence type="ECO:0000313" key="1">
    <source>
        <dbReference type="EMBL" id="MCR4450648.1"/>
    </source>
</evidence>
<dbReference type="EC" id="3.1.21.-" evidence="1"/>
<dbReference type="AlphaFoldDB" id="A0AAW5M9I2"/>
<keyword evidence="1" id="KW-0255">Endonuclease</keyword>
<dbReference type="Proteomes" id="UP001204061">
    <property type="component" value="Unassembled WGS sequence"/>
</dbReference>
<dbReference type="GO" id="GO:0016787">
    <property type="term" value="F:hydrolase activity"/>
    <property type="evidence" value="ECO:0007669"/>
    <property type="project" value="UniProtKB-KW"/>
</dbReference>
<reference evidence="1" key="1">
    <citation type="submission" date="2022-08" db="EMBL/GenBank/DDBJ databases">
        <title>A global survey of hypervirulent Aeromonas hydrophila identified this emerging pathogen in farmed fish in the lower Mekong River basin.</title>
        <authorList>
            <person name="Xu T."/>
            <person name="Rasmussen-Ivey C.R."/>
            <person name="Moen F.S."/>
            <person name="Fernandez Bravo A."/>
            <person name="Lamy B."/>
            <person name="Beaz-Hidalgo R."/>
            <person name="Khan C.D."/>
            <person name="Castro Escarpulli G."/>
            <person name="Yasin I.S.M."/>
            <person name="Figueras M.J."/>
            <person name="Azzam Sayuti M."/>
            <person name="Karim M.M."/>
            <person name="Alam K.M."/>
            <person name="Le T.T.T."/>
            <person name="Thao N.H.P."/>
            <person name="Addo S."/>
            <person name="Duodu S."/>
            <person name="Ali S."/>
            <person name="Mey S."/>
            <person name="Somony T."/>
            <person name="Liles M.R."/>
        </authorList>
    </citation>
    <scope>NUCLEOTIDE SEQUENCE</scope>
    <source>
        <strain evidence="1">0.14</strain>
    </source>
</reference>
<dbReference type="GO" id="GO:0004519">
    <property type="term" value="F:endonuclease activity"/>
    <property type="evidence" value="ECO:0007669"/>
    <property type="project" value="UniProtKB-KW"/>
</dbReference>
<dbReference type="EMBL" id="JANLFC010000075">
    <property type="protein sequence ID" value="MCR4450648.1"/>
    <property type="molecule type" value="Genomic_DNA"/>
</dbReference>
<dbReference type="RefSeq" id="WP_257725913.1">
    <property type="nucleotide sequence ID" value="NZ_JANLFC010000075.1"/>
</dbReference>
<name>A0AAW5M9I2_AERVE</name>
<evidence type="ECO:0000313" key="2">
    <source>
        <dbReference type="Proteomes" id="UP001204061"/>
    </source>
</evidence>
<protein>
    <submittedName>
        <fullName evidence="1">Eco29kI family restriction endonuclease</fullName>
        <ecNumber evidence="1">3.1.21.-</ecNumber>
    </submittedName>
</protein>
<gene>
    <name evidence="1" type="ORF">NS965_19895</name>
</gene>
<dbReference type="InterPro" id="IPR018575">
    <property type="entry name" value="Restrct_endonuc_II_Eco29kI"/>
</dbReference>
<comment type="caution">
    <text evidence="1">The sequence shown here is derived from an EMBL/GenBank/DDBJ whole genome shotgun (WGS) entry which is preliminary data.</text>
</comment>
<sequence length="199" mass="22113">MAQNNHEMEINQQFINDILSNAETSILNNVKYPLTDLNKFEGNGIYAIFLTAPQGSVYEGYVSADRPIYIGKAVVDGSRQGNVSNNSDKDFKIYSRLREHRRSIELGAGINTSMFKYTYITLSGIATNLNAAIESHLIRTFKPLWNSKIDGFGNHAPGSGRYEQSPSEWDTLHPGRAFAAKLTGAKPDISIIIDKIKRG</sequence>
<proteinExistence type="predicted"/>
<keyword evidence="1" id="KW-0540">Nuclease</keyword>
<accession>A0AAW5M9I2</accession>